<proteinExistence type="predicted"/>
<evidence type="ECO:0000313" key="2">
    <source>
        <dbReference type="EMBL" id="MBL3609677.1"/>
    </source>
</evidence>
<accession>A0ABS1RUB0</accession>
<dbReference type="EMBL" id="JAESJJ010000017">
    <property type="protein sequence ID" value="MBL3609677.1"/>
    <property type="molecule type" value="Genomic_DNA"/>
</dbReference>
<evidence type="ECO:0000256" key="1">
    <source>
        <dbReference type="SAM" id="MobiDB-lite"/>
    </source>
</evidence>
<name>A0ABS1RUB0_RHOSU</name>
<feature type="region of interest" description="Disordered" evidence="1">
    <location>
        <begin position="55"/>
        <end position="77"/>
    </location>
</feature>
<evidence type="ECO:0000313" key="3">
    <source>
        <dbReference type="Proteomes" id="UP000604473"/>
    </source>
</evidence>
<reference evidence="2 3" key="1">
    <citation type="submission" date="2021-01" db="EMBL/GenBank/DDBJ databases">
        <title>Draft genomes of Rhodovulum sulfidophilum.</title>
        <authorList>
            <person name="Guzman M.S."/>
        </authorList>
    </citation>
    <scope>NUCLEOTIDE SEQUENCE [LARGE SCALE GENOMIC DNA]</scope>
    <source>
        <strain evidence="2 3">AB35</strain>
    </source>
</reference>
<sequence>MLLHLADPRVGRPQALEWGRFRSAICSTKSGAVEAIEGMAASGAVIPYRRPMLMTADPADPDQTLTPLDENPLALEN</sequence>
<gene>
    <name evidence="2" type="ORF">JMM60_12840</name>
</gene>
<organism evidence="2 3">
    <name type="scientific">Rhodovulum sulfidophilum</name>
    <name type="common">Rhodobacter sulfidophilus</name>
    <dbReference type="NCBI Taxonomy" id="35806"/>
    <lineage>
        <taxon>Bacteria</taxon>
        <taxon>Pseudomonadati</taxon>
        <taxon>Pseudomonadota</taxon>
        <taxon>Alphaproteobacteria</taxon>
        <taxon>Rhodobacterales</taxon>
        <taxon>Paracoccaceae</taxon>
        <taxon>Rhodovulum</taxon>
    </lineage>
</organism>
<dbReference type="Proteomes" id="UP000604473">
    <property type="component" value="Unassembled WGS sequence"/>
</dbReference>
<protein>
    <submittedName>
        <fullName evidence="2">Uncharacterized protein</fullName>
    </submittedName>
</protein>
<dbReference type="RefSeq" id="WP_202249522.1">
    <property type="nucleotide sequence ID" value="NZ_JAESJJ010000017.1"/>
</dbReference>
<keyword evidence="3" id="KW-1185">Reference proteome</keyword>
<comment type="caution">
    <text evidence="2">The sequence shown here is derived from an EMBL/GenBank/DDBJ whole genome shotgun (WGS) entry which is preliminary data.</text>
</comment>